<keyword evidence="1" id="KW-1133">Transmembrane helix</keyword>
<evidence type="ECO:0000313" key="3">
    <source>
        <dbReference type="Proteomes" id="UP000198356"/>
    </source>
</evidence>
<protein>
    <submittedName>
        <fullName evidence="2">Uncharacterized protein</fullName>
    </submittedName>
</protein>
<sequence length="82" mass="8905">MGRNLYILAGTLFLFALVAFGLSVSNVAQQPGSPGDASLWRTMGLGFFVLSMVIALGGIFSTLFEQAERRAEEARAARRRKP</sequence>
<evidence type="ECO:0000256" key="1">
    <source>
        <dbReference type="SAM" id="Phobius"/>
    </source>
</evidence>
<keyword evidence="1" id="KW-0472">Membrane</keyword>
<dbReference type="Proteomes" id="UP000198356">
    <property type="component" value="Unassembled WGS sequence"/>
</dbReference>
<reference evidence="2 3" key="1">
    <citation type="submission" date="2017-06" db="EMBL/GenBank/DDBJ databases">
        <authorList>
            <person name="Kim H.J."/>
            <person name="Triplett B.A."/>
        </authorList>
    </citation>
    <scope>NUCLEOTIDE SEQUENCE [LARGE SCALE GENOMIC DNA]</scope>
    <source>
        <strain evidence="2 3">DSM 18704</strain>
    </source>
</reference>
<evidence type="ECO:0000313" key="2">
    <source>
        <dbReference type="EMBL" id="SNT06754.1"/>
    </source>
</evidence>
<proteinExistence type="predicted"/>
<keyword evidence="3" id="KW-1185">Reference proteome</keyword>
<feature type="transmembrane region" description="Helical" evidence="1">
    <location>
        <begin position="45"/>
        <end position="64"/>
    </location>
</feature>
<accession>A0A239JPP3</accession>
<keyword evidence="1" id="KW-0812">Transmembrane</keyword>
<dbReference type="RefSeq" id="WP_089408697.1">
    <property type="nucleotide sequence ID" value="NZ_FZOU01000004.1"/>
</dbReference>
<dbReference type="OrthoDB" id="123490at2"/>
<gene>
    <name evidence="2" type="ORF">SAMN05421770_10421</name>
</gene>
<organism evidence="2 3">
    <name type="scientific">Granulicella rosea</name>
    <dbReference type="NCBI Taxonomy" id="474952"/>
    <lineage>
        <taxon>Bacteria</taxon>
        <taxon>Pseudomonadati</taxon>
        <taxon>Acidobacteriota</taxon>
        <taxon>Terriglobia</taxon>
        <taxon>Terriglobales</taxon>
        <taxon>Acidobacteriaceae</taxon>
        <taxon>Granulicella</taxon>
    </lineage>
</organism>
<dbReference type="AlphaFoldDB" id="A0A239JPP3"/>
<name>A0A239JPP3_9BACT</name>
<dbReference type="EMBL" id="FZOU01000004">
    <property type="protein sequence ID" value="SNT06754.1"/>
    <property type="molecule type" value="Genomic_DNA"/>
</dbReference>